<protein>
    <submittedName>
        <fullName evidence="3">Uncharacterized protein</fullName>
    </submittedName>
</protein>
<comment type="caution">
    <text evidence="3">The sequence shown here is derived from an EMBL/GenBank/DDBJ whole genome shotgun (WGS) entry which is preliminary data.</text>
</comment>
<keyword evidence="1" id="KW-0175">Coiled coil</keyword>
<feature type="coiled-coil region" evidence="1">
    <location>
        <begin position="384"/>
        <end position="425"/>
    </location>
</feature>
<evidence type="ECO:0000313" key="4">
    <source>
        <dbReference type="Proteomes" id="UP001215598"/>
    </source>
</evidence>
<feature type="region of interest" description="Disordered" evidence="2">
    <location>
        <begin position="182"/>
        <end position="277"/>
    </location>
</feature>
<gene>
    <name evidence="3" type="ORF">B0H16DRAFT_1573010</name>
</gene>
<reference evidence="3" key="1">
    <citation type="submission" date="2023-03" db="EMBL/GenBank/DDBJ databases">
        <title>Massive genome expansion in bonnet fungi (Mycena s.s.) driven by repeated elements and novel gene families across ecological guilds.</title>
        <authorList>
            <consortium name="Lawrence Berkeley National Laboratory"/>
            <person name="Harder C.B."/>
            <person name="Miyauchi S."/>
            <person name="Viragh M."/>
            <person name="Kuo A."/>
            <person name="Thoen E."/>
            <person name="Andreopoulos B."/>
            <person name="Lu D."/>
            <person name="Skrede I."/>
            <person name="Drula E."/>
            <person name="Henrissat B."/>
            <person name="Morin E."/>
            <person name="Kohler A."/>
            <person name="Barry K."/>
            <person name="LaButti K."/>
            <person name="Morin E."/>
            <person name="Salamov A."/>
            <person name="Lipzen A."/>
            <person name="Mereny Z."/>
            <person name="Hegedus B."/>
            <person name="Baldrian P."/>
            <person name="Stursova M."/>
            <person name="Weitz H."/>
            <person name="Taylor A."/>
            <person name="Grigoriev I.V."/>
            <person name="Nagy L.G."/>
            <person name="Martin F."/>
            <person name="Kauserud H."/>
        </authorList>
    </citation>
    <scope>NUCLEOTIDE SEQUENCE</scope>
    <source>
        <strain evidence="3">CBHHK182m</strain>
    </source>
</reference>
<name>A0AAD7I9C6_9AGAR</name>
<evidence type="ECO:0000256" key="2">
    <source>
        <dbReference type="SAM" id="MobiDB-lite"/>
    </source>
</evidence>
<evidence type="ECO:0000313" key="3">
    <source>
        <dbReference type="EMBL" id="KAJ7736893.1"/>
    </source>
</evidence>
<dbReference type="EMBL" id="JARKIB010000119">
    <property type="protein sequence ID" value="KAJ7736893.1"/>
    <property type="molecule type" value="Genomic_DNA"/>
</dbReference>
<keyword evidence="4" id="KW-1185">Reference proteome</keyword>
<feature type="compositionally biased region" description="Acidic residues" evidence="2">
    <location>
        <begin position="237"/>
        <end position="246"/>
    </location>
</feature>
<organism evidence="3 4">
    <name type="scientific">Mycena metata</name>
    <dbReference type="NCBI Taxonomy" id="1033252"/>
    <lineage>
        <taxon>Eukaryota</taxon>
        <taxon>Fungi</taxon>
        <taxon>Dikarya</taxon>
        <taxon>Basidiomycota</taxon>
        <taxon>Agaricomycotina</taxon>
        <taxon>Agaricomycetes</taxon>
        <taxon>Agaricomycetidae</taxon>
        <taxon>Agaricales</taxon>
        <taxon>Marasmiineae</taxon>
        <taxon>Mycenaceae</taxon>
        <taxon>Mycena</taxon>
    </lineage>
</organism>
<dbReference type="Proteomes" id="UP001215598">
    <property type="component" value="Unassembled WGS sequence"/>
</dbReference>
<accession>A0AAD7I9C6</accession>
<dbReference type="AlphaFoldDB" id="A0AAD7I9C6"/>
<evidence type="ECO:0000256" key="1">
    <source>
        <dbReference type="SAM" id="Coils"/>
    </source>
</evidence>
<feature type="compositionally biased region" description="Polar residues" evidence="2">
    <location>
        <begin position="252"/>
        <end position="265"/>
    </location>
</feature>
<proteinExistence type="predicted"/>
<sequence length="441" mass="49252">MPSVNTSYKWQLAAGLAKIAISNPPGQTIDFEDLWEEVQNNAANYCRPAPASVSPPHSKATPVRNIIGTRFLPHAKQWLRTFRYKKLLTADFEEETLQLTPKGYTKFTDIRTDVGDTSNMDEKAVVAAYFFASKKHIGSLKSLTKPELDGENVRLQRQNGILRNENATLKIQVENLQGFNAAGPSEYEQHPKYTTPRKARSEGPYQLPTPVSIPRDHGRRVLSSPPSPSPHGSVPMDVDDDDDDDVFLTPKSGLSRTNSAMTIDQSGLHPQPSTTAEEDELIKLRAEVVRLEAENACLNERREQDITKLEECQANVKSYEDLLADLQNRNAHIDEDLQDEYNVGYFQAMEAMKEANDRVITVNNDLTRTNTDLTSANEVLRGEISAANIRAEEANASMVQLKEDNTALEKRLSAARNQLDKTRRISDLLATAAKADSWETS</sequence>